<evidence type="ECO:0000313" key="12">
    <source>
        <dbReference type="Proteomes" id="UP001611075"/>
    </source>
</evidence>
<feature type="active site" description="Charge relay system" evidence="5">
    <location>
        <position position="607"/>
    </location>
</feature>
<dbReference type="InterPro" id="IPR000209">
    <property type="entry name" value="Peptidase_S8/S53_dom"/>
</dbReference>
<dbReference type="PANTHER" id="PTHR10795">
    <property type="entry name" value="PROPROTEIN CONVERTASE SUBTILISIN/KEXIN"/>
    <property type="match status" value="1"/>
</dbReference>
<dbReference type="Pfam" id="PF02225">
    <property type="entry name" value="PA"/>
    <property type="match status" value="1"/>
</dbReference>
<dbReference type="PROSITE" id="PS51892">
    <property type="entry name" value="SUBTILASE"/>
    <property type="match status" value="1"/>
</dbReference>
<feature type="signal peptide" evidence="6">
    <location>
        <begin position="1"/>
        <end position="31"/>
    </location>
</feature>
<name>A0ABW7SSZ2_9ACTN</name>
<dbReference type="Gene3D" id="2.60.40.2310">
    <property type="match status" value="1"/>
</dbReference>
<dbReference type="InterPro" id="IPR041469">
    <property type="entry name" value="Subtilisin-like_FN3"/>
</dbReference>
<comment type="caution">
    <text evidence="11">The sequence shown here is derived from an EMBL/GenBank/DDBJ whole genome shotgun (WGS) entry which is preliminary data.</text>
</comment>
<keyword evidence="12" id="KW-1185">Reference proteome</keyword>
<evidence type="ECO:0000259" key="10">
    <source>
        <dbReference type="Pfam" id="PF17766"/>
    </source>
</evidence>
<evidence type="ECO:0000256" key="6">
    <source>
        <dbReference type="SAM" id="SignalP"/>
    </source>
</evidence>
<dbReference type="Pfam" id="PF05922">
    <property type="entry name" value="Inhibitor_I9"/>
    <property type="match status" value="1"/>
</dbReference>
<dbReference type="InterPro" id="IPR023828">
    <property type="entry name" value="Peptidase_S8_Ser-AS"/>
</dbReference>
<keyword evidence="2 5" id="KW-0645">Protease</keyword>
<dbReference type="InterPro" id="IPR037045">
    <property type="entry name" value="S8pro/Inhibitor_I9_sf"/>
</dbReference>
<dbReference type="EMBL" id="JBIRPU010000035">
    <property type="protein sequence ID" value="MFI0796835.1"/>
    <property type="molecule type" value="Genomic_DNA"/>
</dbReference>
<feature type="domain" description="Inhibitor I9" evidence="9">
    <location>
        <begin position="51"/>
        <end position="150"/>
    </location>
</feature>
<evidence type="ECO:0000256" key="4">
    <source>
        <dbReference type="ARBA" id="ARBA00022825"/>
    </source>
</evidence>
<dbReference type="InterPro" id="IPR003137">
    <property type="entry name" value="PA_domain"/>
</dbReference>
<dbReference type="CDD" id="cd02120">
    <property type="entry name" value="PA_subtilisin_like"/>
    <property type="match status" value="1"/>
</dbReference>
<dbReference type="SUPFAM" id="SSF52743">
    <property type="entry name" value="Subtilisin-like"/>
    <property type="match status" value="1"/>
</dbReference>
<dbReference type="InterPro" id="IPR036852">
    <property type="entry name" value="Peptidase_S8/S53_dom_sf"/>
</dbReference>
<feature type="chain" id="PRO_5045852625" evidence="6">
    <location>
        <begin position="32"/>
        <end position="996"/>
    </location>
</feature>
<evidence type="ECO:0000259" key="9">
    <source>
        <dbReference type="Pfam" id="PF05922"/>
    </source>
</evidence>
<gene>
    <name evidence="11" type="ORF">ACH4OY_29735</name>
</gene>
<dbReference type="PRINTS" id="PR00723">
    <property type="entry name" value="SUBTILISIN"/>
</dbReference>
<evidence type="ECO:0000259" key="7">
    <source>
        <dbReference type="Pfam" id="PF00082"/>
    </source>
</evidence>
<dbReference type="Pfam" id="PF17766">
    <property type="entry name" value="fn3_6"/>
    <property type="match status" value="1"/>
</dbReference>
<dbReference type="InterPro" id="IPR034197">
    <property type="entry name" value="Peptidases_S8_3"/>
</dbReference>
<feature type="domain" description="Subtilisin-like protease fibronectin type-III" evidence="10">
    <location>
        <begin position="703"/>
        <end position="795"/>
    </location>
</feature>
<proteinExistence type="inferred from homology"/>
<evidence type="ECO:0000259" key="8">
    <source>
        <dbReference type="Pfam" id="PF02225"/>
    </source>
</evidence>
<evidence type="ECO:0000313" key="11">
    <source>
        <dbReference type="EMBL" id="MFI0796835.1"/>
    </source>
</evidence>
<dbReference type="Gene3D" id="3.40.50.200">
    <property type="entry name" value="Peptidase S8/S53 domain"/>
    <property type="match status" value="1"/>
</dbReference>
<sequence length="996" mass="102024">MARRPRHTSLRGAAIVAAALAITISPVPASAQPAPPVSPSVLPPGAGGSGTYIVTLAEKPLATYEGGVAGIAGTKPGRGKKVDVGAANSERYRSHLKDKHAKVARSVGATPLRSYSVASNSFVAKLTRAQAIKLMVTGGVVSVVPDKLRKATNDRNSVDFLGLSGRKGVWSKLGGTAKAGKGVVVGVIDTGVWPESASFTAPALGATPATSTDPYRPYRQGATTVMRKADGGTFTGTCQTGEQFAATLCNEKVISARYFGDGWMSIVPAEKRKDYISPRDAQGHGTHTASTAAGNTAVPVTEQGVNFGEISGVAPGAAIAVYKALWQGTEDNTTGGFDSDIVAAIDQAVADGVDVINYSVGGTNESAPNDPTELAFLNAAAAGIFVSASAGNSGPDAATMDNTVPWAMTVAASTVEPYPASVELGTGARFSGTSTTVSAAFGPKPLVASRAAKAGTVNDADADNCLTGSLDPAKVTGKVVVCLRGVVMRTEKSAEVARAGGVGMVLANPSDQDLSGDLHGVPTVHINSPDTQAVLEYAATAGAQVTLLPTGPTMPYPQVAAFSSRGPSERNPDLLKPDIAAPGVAILAAVAPPGAEGKNFDFYSGTSMAAPHIAGLAALYLAKYPDWSPARVKSAMMTTTYNTKTATGKRSRDGFAQGAGHVDPARMLNPGLVYDASEQDWLGYLEGLGVRTGSGVSPIQGSDLNYPSIGVGKLFGTRTVTRKVTAVTPGVYHAAVDLPGLKVKVSPSTLRFKKAGETREFTVTMQLKTAPAGVPAVGSLTWTGGGTTVRSPILVTPQSVLAPTEVRGTGPAGSASFEVTPAIKKFPIKAYRTVAGPRVPSTVSPEDMWGSQFALTLAGGTKAVEFTARPDNPQAQLVMAVLRETDGAQYLEYISGFPSADERVAIPAPARGVYTIIVLTFENLPGTTETPFTLQANLVTGSGIGGVGKLAVSPKNPKATPGAPLTVTAKWSGVPAGRHTGYIEYPNGVGTVISVN</sequence>
<dbReference type="Pfam" id="PF00082">
    <property type="entry name" value="Peptidase_S8"/>
    <property type="match status" value="1"/>
</dbReference>
<feature type="active site" description="Charge relay system" evidence="5">
    <location>
        <position position="189"/>
    </location>
</feature>
<protein>
    <submittedName>
        <fullName evidence="11">S8 family serine peptidase</fullName>
    </submittedName>
</protein>
<evidence type="ECO:0000256" key="1">
    <source>
        <dbReference type="ARBA" id="ARBA00011073"/>
    </source>
</evidence>
<feature type="active site" description="Charge relay system" evidence="5">
    <location>
        <position position="284"/>
    </location>
</feature>
<dbReference type="PROSITE" id="PS00138">
    <property type="entry name" value="SUBTILASE_SER"/>
    <property type="match status" value="1"/>
</dbReference>
<dbReference type="InterPro" id="IPR010259">
    <property type="entry name" value="S8pro/Inhibitor_I9"/>
</dbReference>
<evidence type="ECO:0000256" key="3">
    <source>
        <dbReference type="ARBA" id="ARBA00022801"/>
    </source>
</evidence>
<reference evidence="11 12" key="1">
    <citation type="submission" date="2024-10" db="EMBL/GenBank/DDBJ databases">
        <title>The Natural Products Discovery Center: Release of the First 8490 Sequenced Strains for Exploring Actinobacteria Biosynthetic Diversity.</title>
        <authorList>
            <person name="Kalkreuter E."/>
            <person name="Kautsar S.A."/>
            <person name="Yang D."/>
            <person name="Bader C.D."/>
            <person name="Teijaro C.N."/>
            <person name="Fluegel L."/>
            <person name="Davis C.M."/>
            <person name="Simpson J.R."/>
            <person name="Lauterbach L."/>
            <person name="Steele A.D."/>
            <person name="Gui C."/>
            <person name="Meng S."/>
            <person name="Li G."/>
            <person name="Viehrig K."/>
            <person name="Ye F."/>
            <person name="Su P."/>
            <person name="Kiefer A.F."/>
            <person name="Nichols A."/>
            <person name="Cepeda A.J."/>
            <person name="Yan W."/>
            <person name="Fan B."/>
            <person name="Jiang Y."/>
            <person name="Adhikari A."/>
            <person name="Zheng C.-J."/>
            <person name="Schuster L."/>
            <person name="Cowan T.M."/>
            <person name="Smanski M.J."/>
            <person name="Chevrette M.G."/>
            <person name="De Carvalho L.P.S."/>
            <person name="Shen B."/>
        </authorList>
    </citation>
    <scope>NUCLEOTIDE SEQUENCE [LARGE SCALE GENOMIC DNA]</scope>
    <source>
        <strain evidence="11 12">NPDC021253</strain>
    </source>
</reference>
<dbReference type="InterPro" id="IPR045051">
    <property type="entry name" value="SBT"/>
</dbReference>
<dbReference type="RefSeq" id="WP_396685321.1">
    <property type="nucleotide sequence ID" value="NZ_JBIRPU010000035.1"/>
</dbReference>
<dbReference type="InterPro" id="IPR015500">
    <property type="entry name" value="Peptidase_S8_subtilisin-rel"/>
</dbReference>
<comment type="similarity">
    <text evidence="1 5">Belongs to the peptidase S8 family.</text>
</comment>
<feature type="domain" description="Peptidase S8/S53" evidence="7">
    <location>
        <begin position="180"/>
        <end position="658"/>
    </location>
</feature>
<dbReference type="Gene3D" id="3.50.30.30">
    <property type="match status" value="1"/>
</dbReference>
<dbReference type="Proteomes" id="UP001611075">
    <property type="component" value="Unassembled WGS sequence"/>
</dbReference>
<keyword evidence="6" id="KW-0732">Signal</keyword>
<dbReference type="Gene3D" id="3.30.70.80">
    <property type="entry name" value="Peptidase S8 propeptide/proteinase inhibitor I9"/>
    <property type="match status" value="1"/>
</dbReference>
<organism evidence="11 12">
    <name type="scientific">Micromonospora rubida</name>
    <dbReference type="NCBI Taxonomy" id="2697657"/>
    <lineage>
        <taxon>Bacteria</taxon>
        <taxon>Bacillati</taxon>
        <taxon>Actinomycetota</taxon>
        <taxon>Actinomycetes</taxon>
        <taxon>Micromonosporales</taxon>
        <taxon>Micromonosporaceae</taxon>
        <taxon>Micromonospora</taxon>
    </lineage>
</organism>
<evidence type="ECO:0000256" key="5">
    <source>
        <dbReference type="PROSITE-ProRule" id="PRU01240"/>
    </source>
</evidence>
<keyword evidence="3 5" id="KW-0378">Hydrolase</keyword>
<feature type="domain" description="PA" evidence="8">
    <location>
        <begin position="445"/>
        <end position="533"/>
    </location>
</feature>
<accession>A0ABW7SSZ2</accession>
<evidence type="ECO:0000256" key="2">
    <source>
        <dbReference type="ARBA" id="ARBA00022670"/>
    </source>
</evidence>
<dbReference type="CDD" id="cd04852">
    <property type="entry name" value="Peptidases_S8_3"/>
    <property type="match status" value="1"/>
</dbReference>
<keyword evidence="4 5" id="KW-0720">Serine protease</keyword>